<sequence length="385" mass="41871">MEIRNFLRGILVMAAGAAMMLMVTGCGDGRKVPDNSLAFDDVVYVEDEYPVTWELTEGDTLDIPVLGVSDFVIKDSLLIVSNNDNAGRVSVLSLDGKTVLGKFLREGRGPGEIVSFNGVSMTQFSHRDGHLTACWTDYAGTLTEWDVTASLKDGLSEVTTRDLELDGSSMLLKALPIGDSEYLVAAAGEDRNTIKRFVLSQNGKTEVTPPLERLNRAEVRSTAQASGSVVGSGNMVTFSVPGFNSISGSYAYSPERGLVVEAERTRNSLSIFSIDGDYARTVCLYGKSIDDVSDVAVGNDRERLTLRPKAFPGFISALHWLREPEVELYVRLYGYDGEPLAEIPLPKGGIFYDFDISGGCLYVLVSGQELLIRYDVSGLLQEIGQ</sequence>
<dbReference type="PROSITE" id="PS51257">
    <property type="entry name" value="PROKAR_LIPOPROTEIN"/>
    <property type="match status" value="1"/>
</dbReference>
<dbReference type="Proteomes" id="UP000886744">
    <property type="component" value="Unassembled WGS sequence"/>
</dbReference>
<dbReference type="SUPFAM" id="SSF101898">
    <property type="entry name" value="NHL repeat"/>
    <property type="match status" value="1"/>
</dbReference>
<gene>
    <name evidence="1" type="ORF">IAC94_05020</name>
</gene>
<accession>A0A9D1E146</accession>
<evidence type="ECO:0008006" key="3">
    <source>
        <dbReference type="Google" id="ProtNLM"/>
    </source>
</evidence>
<protein>
    <recommendedName>
        <fullName evidence="3">Lipoprotein</fullName>
    </recommendedName>
</protein>
<organism evidence="1 2">
    <name type="scientific">Candidatus Coprenecus avistercoris</name>
    <dbReference type="NCBI Taxonomy" id="2840730"/>
    <lineage>
        <taxon>Bacteria</taxon>
        <taxon>Pseudomonadati</taxon>
        <taxon>Bacteroidota</taxon>
        <taxon>Bacteroidia</taxon>
        <taxon>Bacteroidales</taxon>
        <taxon>Rikenellaceae</taxon>
        <taxon>Rikenellaceae incertae sedis</taxon>
        <taxon>Candidatus Coprenecus</taxon>
    </lineage>
</organism>
<reference evidence="1" key="2">
    <citation type="journal article" date="2021" name="PeerJ">
        <title>Extensive microbial diversity within the chicken gut microbiome revealed by metagenomics and culture.</title>
        <authorList>
            <person name="Gilroy R."/>
            <person name="Ravi A."/>
            <person name="Getino M."/>
            <person name="Pursley I."/>
            <person name="Horton D.L."/>
            <person name="Alikhan N.F."/>
            <person name="Baker D."/>
            <person name="Gharbi K."/>
            <person name="Hall N."/>
            <person name="Watson M."/>
            <person name="Adriaenssens E.M."/>
            <person name="Foster-Nyarko E."/>
            <person name="Jarju S."/>
            <person name="Secka A."/>
            <person name="Antonio M."/>
            <person name="Oren A."/>
            <person name="Chaudhuri R.R."/>
            <person name="La Ragione R."/>
            <person name="Hildebrand F."/>
            <person name="Pallen M.J."/>
        </authorList>
    </citation>
    <scope>NUCLEOTIDE SEQUENCE</scope>
    <source>
        <strain evidence="1">ChiHjej13B12-12457</strain>
    </source>
</reference>
<dbReference type="EMBL" id="DVHI01000062">
    <property type="protein sequence ID" value="HIR62864.1"/>
    <property type="molecule type" value="Genomic_DNA"/>
</dbReference>
<name>A0A9D1E146_9BACT</name>
<comment type="caution">
    <text evidence="1">The sequence shown here is derived from an EMBL/GenBank/DDBJ whole genome shotgun (WGS) entry which is preliminary data.</text>
</comment>
<evidence type="ECO:0000313" key="1">
    <source>
        <dbReference type="EMBL" id="HIR62864.1"/>
    </source>
</evidence>
<proteinExistence type="predicted"/>
<dbReference type="AlphaFoldDB" id="A0A9D1E146"/>
<reference evidence="1" key="1">
    <citation type="submission" date="2020-10" db="EMBL/GenBank/DDBJ databases">
        <authorList>
            <person name="Gilroy R."/>
        </authorList>
    </citation>
    <scope>NUCLEOTIDE SEQUENCE</scope>
    <source>
        <strain evidence="1">ChiHjej13B12-12457</strain>
    </source>
</reference>
<evidence type="ECO:0000313" key="2">
    <source>
        <dbReference type="Proteomes" id="UP000886744"/>
    </source>
</evidence>